<accession>A0ABT9M175</accession>
<organism evidence="1 2">
    <name type="scientific">Thermoanaerobacter pentosaceus</name>
    <dbReference type="NCBI Taxonomy" id="694059"/>
    <lineage>
        <taxon>Bacteria</taxon>
        <taxon>Bacillati</taxon>
        <taxon>Bacillota</taxon>
        <taxon>Clostridia</taxon>
        <taxon>Thermoanaerobacterales</taxon>
        <taxon>Thermoanaerobacteraceae</taxon>
        <taxon>Thermoanaerobacter</taxon>
    </lineage>
</organism>
<sequence length="66" mass="7433">MISSLCFNDGTFEYVTNIADWTSDNPDKVFAYNRRILAVGKGSRIVRASISNFTKEIKETLKEGLT</sequence>
<proteinExistence type="predicted"/>
<name>A0ABT9M175_9THEO</name>
<protein>
    <submittedName>
        <fullName evidence="1">Uncharacterized protein</fullName>
    </submittedName>
</protein>
<evidence type="ECO:0000313" key="2">
    <source>
        <dbReference type="Proteomes" id="UP001223886"/>
    </source>
</evidence>
<dbReference type="EMBL" id="JAURUP010000002">
    <property type="protein sequence ID" value="MDP9749868.1"/>
    <property type="molecule type" value="Genomic_DNA"/>
</dbReference>
<dbReference type="RefSeq" id="WP_028992197.1">
    <property type="nucleotide sequence ID" value="NZ_JAURUP010000002.1"/>
</dbReference>
<evidence type="ECO:0000313" key="1">
    <source>
        <dbReference type="EMBL" id="MDP9749868.1"/>
    </source>
</evidence>
<keyword evidence="2" id="KW-1185">Reference proteome</keyword>
<gene>
    <name evidence="1" type="ORF">J2S24_000332</name>
</gene>
<dbReference type="Proteomes" id="UP001223886">
    <property type="component" value="Unassembled WGS sequence"/>
</dbReference>
<comment type="caution">
    <text evidence="1">The sequence shown here is derived from an EMBL/GenBank/DDBJ whole genome shotgun (WGS) entry which is preliminary data.</text>
</comment>
<reference evidence="1 2" key="1">
    <citation type="submission" date="2023-07" db="EMBL/GenBank/DDBJ databases">
        <title>Genomic Encyclopedia of Type Strains, Phase IV (KMG-IV): sequencing the most valuable type-strain genomes for metagenomic binning, comparative biology and taxonomic classification.</title>
        <authorList>
            <person name="Goeker M."/>
        </authorList>
    </citation>
    <scope>NUCLEOTIDE SEQUENCE [LARGE SCALE GENOMIC DNA]</scope>
    <source>
        <strain evidence="1 2">DSM 25963</strain>
    </source>
</reference>